<proteinExistence type="inferred from homology"/>
<name>A0A0R1JUZ2_9LACO</name>
<comment type="similarity">
    <text evidence="1">Belongs to the BlaI transcriptional regulatory family.</text>
</comment>
<evidence type="ECO:0000313" key="5">
    <source>
        <dbReference type="EMBL" id="KRK72521.1"/>
    </source>
</evidence>
<keyword evidence="3" id="KW-0238">DNA-binding</keyword>
<evidence type="ECO:0000313" key="6">
    <source>
        <dbReference type="Proteomes" id="UP000051804"/>
    </source>
</evidence>
<protein>
    <submittedName>
        <fullName evidence="5">Transcriptional regulator</fullName>
    </submittedName>
</protein>
<gene>
    <name evidence="5" type="ORF">FD02_GL001493</name>
</gene>
<dbReference type="PIRSF" id="PIRSF019455">
    <property type="entry name" value="CopR_AtkY"/>
    <property type="match status" value="1"/>
</dbReference>
<keyword evidence="2" id="KW-0805">Transcription regulation</keyword>
<dbReference type="EMBL" id="AZDJ01000022">
    <property type="protein sequence ID" value="KRK72521.1"/>
    <property type="molecule type" value="Genomic_DNA"/>
</dbReference>
<dbReference type="InterPro" id="IPR005650">
    <property type="entry name" value="BlaI_family"/>
</dbReference>
<dbReference type="SUPFAM" id="SSF46785">
    <property type="entry name" value="Winged helix' DNA-binding domain"/>
    <property type="match status" value="1"/>
</dbReference>
<evidence type="ECO:0000256" key="1">
    <source>
        <dbReference type="ARBA" id="ARBA00011046"/>
    </source>
</evidence>
<dbReference type="AlphaFoldDB" id="A0A0R1JUZ2"/>
<organism evidence="5 6">
    <name type="scientific">Lacticaseibacillus nasuensis JCM 17158</name>
    <dbReference type="NCBI Taxonomy" id="1291734"/>
    <lineage>
        <taxon>Bacteria</taxon>
        <taxon>Bacillati</taxon>
        <taxon>Bacillota</taxon>
        <taxon>Bacilli</taxon>
        <taxon>Lactobacillales</taxon>
        <taxon>Lactobacillaceae</taxon>
        <taxon>Lacticaseibacillus</taxon>
    </lineage>
</organism>
<dbReference type="InterPro" id="IPR036388">
    <property type="entry name" value="WH-like_DNA-bd_sf"/>
</dbReference>
<evidence type="ECO:0000256" key="3">
    <source>
        <dbReference type="ARBA" id="ARBA00023125"/>
    </source>
</evidence>
<keyword evidence="4" id="KW-0804">Transcription</keyword>
<evidence type="ECO:0000256" key="4">
    <source>
        <dbReference type="ARBA" id="ARBA00023163"/>
    </source>
</evidence>
<comment type="caution">
    <text evidence="5">The sequence shown here is derived from an EMBL/GenBank/DDBJ whole genome shotgun (WGS) entry which is preliminary data.</text>
</comment>
<dbReference type="PATRIC" id="fig|1291734.4.peg.1536"/>
<dbReference type="GO" id="GO:0003677">
    <property type="term" value="F:DNA binding"/>
    <property type="evidence" value="ECO:0007669"/>
    <property type="project" value="UniProtKB-KW"/>
</dbReference>
<accession>A0A0R1JUZ2</accession>
<dbReference type="STRING" id="1291734.FD02_GL001493"/>
<dbReference type="Gene3D" id="1.10.10.10">
    <property type="entry name" value="Winged helix-like DNA-binding domain superfamily/Winged helix DNA-binding domain"/>
    <property type="match status" value="1"/>
</dbReference>
<reference evidence="5 6" key="1">
    <citation type="journal article" date="2015" name="Genome Announc.">
        <title>Expanding the biotechnology potential of lactobacilli through comparative genomics of 213 strains and associated genera.</title>
        <authorList>
            <person name="Sun Z."/>
            <person name="Harris H.M."/>
            <person name="McCann A."/>
            <person name="Guo C."/>
            <person name="Argimon S."/>
            <person name="Zhang W."/>
            <person name="Yang X."/>
            <person name="Jeffery I.B."/>
            <person name="Cooney J.C."/>
            <person name="Kagawa T.F."/>
            <person name="Liu W."/>
            <person name="Song Y."/>
            <person name="Salvetti E."/>
            <person name="Wrobel A."/>
            <person name="Rasinkangas P."/>
            <person name="Parkhill J."/>
            <person name="Rea M.C."/>
            <person name="O'Sullivan O."/>
            <person name="Ritari J."/>
            <person name="Douillard F.P."/>
            <person name="Paul Ross R."/>
            <person name="Yang R."/>
            <person name="Briner A.E."/>
            <person name="Felis G.E."/>
            <person name="de Vos W.M."/>
            <person name="Barrangou R."/>
            <person name="Klaenhammer T.R."/>
            <person name="Caufield P.W."/>
            <person name="Cui Y."/>
            <person name="Zhang H."/>
            <person name="O'Toole P.W."/>
        </authorList>
    </citation>
    <scope>NUCLEOTIDE SEQUENCE [LARGE SCALE GENOMIC DNA]</scope>
    <source>
        <strain evidence="5 6">JCM 17158</strain>
    </source>
</reference>
<dbReference type="InterPro" id="IPR014071">
    <property type="entry name" value="Cu_transp_CopY/TcrY"/>
</dbReference>
<evidence type="ECO:0000256" key="2">
    <source>
        <dbReference type="ARBA" id="ARBA00023015"/>
    </source>
</evidence>
<dbReference type="GO" id="GO:0045892">
    <property type="term" value="P:negative regulation of DNA-templated transcription"/>
    <property type="evidence" value="ECO:0007669"/>
    <property type="project" value="InterPro"/>
</dbReference>
<dbReference type="InterPro" id="IPR036390">
    <property type="entry name" value="WH_DNA-bd_sf"/>
</dbReference>
<dbReference type="Proteomes" id="UP000051804">
    <property type="component" value="Unassembled WGS sequence"/>
</dbReference>
<sequence>MMAVEATAMSPSEWEVMRVVWSTRDPATPNIVKTVQQKRDWSESTIKTWLGRLVKKGLLTTKRVSHSYVYTPTIAEVPAMKQTAGELFDHLCAMKKGTVIADLVTNTELSRRDIEQLQQILAAKLPTAPESIPCNCMGEGACAHD</sequence>
<dbReference type="NCBIfam" id="TIGR02698">
    <property type="entry name" value="CopY_TcrY"/>
    <property type="match status" value="1"/>
</dbReference>
<keyword evidence="6" id="KW-1185">Reference proteome</keyword>
<dbReference type="Pfam" id="PF03965">
    <property type="entry name" value="Penicillinase_R"/>
    <property type="match status" value="1"/>
</dbReference>